<dbReference type="EMBL" id="UYIG01000001">
    <property type="protein sequence ID" value="VDG26631.1"/>
    <property type="molecule type" value="Genomic_DNA"/>
</dbReference>
<evidence type="ECO:0000256" key="1">
    <source>
        <dbReference type="SAM" id="Phobius"/>
    </source>
</evidence>
<evidence type="ECO:0000313" key="2">
    <source>
        <dbReference type="EMBL" id="VDG26631.1"/>
    </source>
</evidence>
<reference evidence="2 3" key="1">
    <citation type="submission" date="2018-11" db="EMBL/GenBank/DDBJ databases">
        <authorList>
            <person name="Wuyts S."/>
        </authorList>
    </citation>
    <scope>NUCLEOTIDE SEQUENCE [LARGE SCALE GENOMIC DNA]</scope>
    <source>
        <strain evidence="2">Lactobacillus mudanjiangensis AMBF249</strain>
    </source>
</reference>
<dbReference type="AlphaFoldDB" id="A0A660DT94"/>
<keyword evidence="1" id="KW-0472">Membrane</keyword>
<keyword evidence="3" id="KW-1185">Reference proteome</keyword>
<name>A0A660DT94_9LACO</name>
<organism evidence="2 3">
    <name type="scientific">Lactiplantibacillus mudanjiangensis</name>
    <dbReference type="NCBI Taxonomy" id="1296538"/>
    <lineage>
        <taxon>Bacteria</taxon>
        <taxon>Bacillati</taxon>
        <taxon>Bacillota</taxon>
        <taxon>Bacilli</taxon>
        <taxon>Lactobacillales</taxon>
        <taxon>Lactobacillaceae</taxon>
        <taxon>Lactiplantibacillus</taxon>
    </lineage>
</organism>
<evidence type="ECO:0000313" key="3">
    <source>
        <dbReference type="Proteomes" id="UP000289996"/>
    </source>
</evidence>
<feature type="transmembrane region" description="Helical" evidence="1">
    <location>
        <begin position="85"/>
        <end position="102"/>
    </location>
</feature>
<keyword evidence="1" id="KW-0812">Transmembrane</keyword>
<accession>A0A660DT94</accession>
<protein>
    <submittedName>
        <fullName evidence="2">Uncharacterized protein</fullName>
    </submittedName>
</protein>
<keyword evidence="1" id="KW-1133">Transmembrane helix</keyword>
<dbReference type="RefSeq" id="WP_130844412.1">
    <property type="nucleotide sequence ID" value="NZ_BJDY01000003.1"/>
</dbReference>
<proteinExistence type="predicted"/>
<feature type="transmembrane region" description="Helical" evidence="1">
    <location>
        <begin position="108"/>
        <end position="126"/>
    </location>
</feature>
<gene>
    <name evidence="2" type="ORF">MUDAN_MDHGFNIF_00068</name>
</gene>
<dbReference type="Proteomes" id="UP000289996">
    <property type="component" value="Unassembled WGS sequence"/>
</dbReference>
<sequence length="133" mass="15818">MQAIKHYVDRSLSHVASSAYKRRLRRQLTQQLTQRYHTLVRTGTHEYAAFATTTREFENSGQYQRLRQLGGATDPELYLSRLAHWLYWPLIILLWLSVSWQFSNWRFSWLILVVAGAGLTIFNLLVDELRRHR</sequence>